<feature type="domain" description="Thioredoxin" evidence="1">
    <location>
        <begin position="1"/>
        <end position="108"/>
    </location>
</feature>
<organism evidence="2 3">
    <name type="scientific">Oxalicibacterium faecigallinarum</name>
    <dbReference type="NCBI Taxonomy" id="573741"/>
    <lineage>
        <taxon>Bacteria</taxon>
        <taxon>Pseudomonadati</taxon>
        <taxon>Pseudomonadota</taxon>
        <taxon>Betaproteobacteria</taxon>
        <taxon>Burkholderiales</taxon>
        <taxon>Oxalobacteraceae</taxon>
        <taxon>Oxalicibacterium</taxon>
    </lineage>
</organism>
<dbReference type="AlphaFoldDB" id="A0A8J3AMC9"/>
<dbReference type="SUPFAM" id="SSF52833">
    <property type="entry name" value="Thioredoxin-like"/>
    <property type="match status" value="1"/>
</dbReference>
<dbReference type="CDD" id="cd02947">
    <property type="entry name" value="TRX_family"/>
    <property type="match status" value="1"/>
</dbReference>
<dbReference type="InterPro" id="IPR036249">
    <property type="entry name" value="Thioredoxin-like_sf"/>
</dbReference>
<evidence type="ECO:0000259" key="1">
    <source>
        <dbReference type="PROSITE" id="PS51352"/>
    </source>
</evidence>
<reference evidence="3" key="1">
    <citation type="journal article" date="2019" name="Int. J. Syst. Evol. Microbiol.">
        <title>The Global Catalogue of Microorganisms (GCM) 10K type strain sequencing project: providing services to taxonomists for standard genome sequencing and annotation.</title>
        <authorList>
            <consortium name="The Broad Institute Genomics Platform"/>
            <consortium name="The Broad Institute Genome Sequencing Center for Infectious Disease"/>
            <person name="Wu L."/>
            <person name="Ma J."/>
        </authorList>
    </citation>
    <scope>NUCLEOTIDE SEQUENCE [LARGE SCALE GENOMIC DNA]</scope>
    <source>
        <strain evidence="3">CCM 2767</strain>
    </source>
</reference>
<dbReference type="InterPro" id="IPR013766">
    <property type="entry name" value="Thioredoxin_domain"/>
</dbReference>
<dbReference type="RefSeq" id="WP_188380025.1">
    <property type="nucleotide sequence ID" value="NZ_BMDI01000001.1"/>
</dbReference>
<accession>A0A8J3AMC9</accession>
<dbReference type="EMBL" id="BMDI01000001">
    <property type="protein sequence ID" value="GGI17352.1"/>
    <property type="molecule type" value="Genomic_DNA"/>
</dbReference>
<comment type="caution">
    <text evidence="2">The sequence shown here is derived from an EMBL/GenBank/DDBJ whole genome shotgun (WGS) entry which is preliminary data.</text>
</comment>
<evidence type="ECO:0000313" key="3">
    <source>
        <dbReference type="Proteomes" id="UP000642180"/>
    </source>
</evidence>
<dbReference type="Proteomes" id="UP000642180">
    <property type="component" value="Unassembled WGS sequence"/>
</dbReference>
<dbReference type="Gene3D" id="3.40.30.10">
    <property type="entry name" value="Glutaredoxin"/>
    <property type="match status" value="1"/>
</dbReference>
<dbReference type="PROSITE" id="PS51352">
    <property type="entry name" value="THIOREDOXIN_2"/>
    <property type="match status" value="1"/>
</dbReference>
<proteinExistence type="predicted"/>
<evidence type="ECO:0000313" key="2">
    <source>
        <dbReference type="EMBL" id="GGI17352.1"/>
    </source>
</evidence>
<gene>
    <name evidence="2" type="ORF">GCM10008066_08550</name>
</gene>
<dbReference type="Pfam" id="PF00085">
    <property type="entry name" value="Thioredoxin"/>
    <property type="match status" value="1"/>
</dbReference>
<name>A0A8J3AMC9_9BURK</name>
<keyword evidence="3" id="KW-1185">Reference proteome</keyword>
<sequence length="139" mass="15819">MPSLILEENNRNDLLQKMRDDTWVVACLCAAWCDVCTSYRAGFDALASEHADKLFVWIDIEDRADLIGDFDVENFPTILIQRGDEVAFYGTTLPDPRIALRLLNAHADSTAEQRAAQSVSNPDYRAWQEERNLRRTLSA</sequence>
<protein>
    <submittedName>
        <fullName evidence="2">Thiol reductase thioredoxin</fullName>
    </submittedName>
</protein>